<organism evidence="2 3">
    <name type="scientific">Mycena citricolor</name>
    <dbReference type="NCBI Taxonomy" id="2018698"/>
    <lineage>
        <taxon>Eukaryota</taxon>
        <taxon>Fungi</taxon>
        <taxon>Dikarya</taxon>
        <taxon>Basidiomycota</taxon>
        <taxon>Agaricomycotina</taxon>
        <taxon>Agaricomycetes</taxon>
        <taxon>Agaricomycetidae</taxon>
        <taxon>Agaricales</taxon>
        <taxon>Marasmiineae</taxon>
        <taxon>Mycenaceae</taxon>
        <taxon>Mycena</taxon>
    </lineage>
</organism>
<name>A0AAD2K7Q0_9AGAR</name>
<dbReference type="Pfam" id="PF09414">
    <property type="entry name" value="RNA_ligase"/>
    <property type="match status" value="1"/>
</dbReference>
<comment type="caution">
    <text evidence="2">The sequence shown here is derived from an EMBL/GenBank/DDBJ whole genome shotgun (WGS) entry which is preliminary data.</text>
</comment>
<dbReference type="AlphaFoldDB" id="A0AAD2K7Q0"/>
<evidence type="ECO:0000313" key="3">
    <source>
        <dbReference type="Proteomes" id="UP001295794"/>
    </source>
</evidence>
<keyword evidence="3" id="KW-1185">Reference proteome</keyword>
<dbReference type="Proteomes" id="UP001295794">
    <property type="component" value="Unassembled WGS sequence"/>
</dbReference>
<feature type="domain" description="RNA ligase" evidence="1">
    <location>
        <begin position="52"/>
        <end position="218"/>
    </location>
</feature>
<evidence type="ECO:0000313" key="2">
    <source>
        <dbReference type="EMBL" id="CAK5283779.1"/>
    </source>
</evidence>
<protein>
    <recommendedName>
        <fullName evidence="1">RNA ligase domain-containing protein</fullName>
    </recommendedName>
</protein>
<dbReference type="EMBL" id="CAVNYO010000474">
    <property type="protein sequence ID" value="CAK5283779.1"/>
    <property type="molecule type" value="Genomic_DNA"/>
</dbReference>
<gene>
    <name evidence="2" type="ORF">MYCIT1_LOCUS36586</name>
</gene>
<evidence type="ECO:0000259" key="1">
    <source>
        <dbReference type="Pfam" id="PF09414"/>
    </source>
</evidence>
<accession>A0AAD2K7Q0</accession>
<reference evidence="2" key="1">
    <citation type="submission" date="2023-11" db="EMBL/GenBank/DDBJ databases">
        <authorList>
            <person name="De Vega J J."/>
            <person name="De Vega J J."/>
        </authorList>
    </citation>
    <scope>NUCLEOTIDE SEQUENCE</scope>
</reference>
<proteinExistence type="predicted"/>
<dbReference type="SUPFAM" id="SSF56091">
    <property type="entry name" value="DNA ligase/mRNA capping enzyme, catalytic domain"/>
    <property type="match status" value="1"/>
</dbReference>
<sequence length="347" mass="38415">MAHVAYPSTPNFKNCKSNYDRSKAAANDLSVTPDSESSTDLLPKRHPSRGTFLGTVKLHGTNATIVFSHGSKTPQIQARSWIIQSTSKDNSGTFALLSKIPLSQLVDQILAVQGCGNAFDEIYVCGEIAGRGVQRGVAITQLEYKSCALPGYRLYNIAQYKTFEIDIDFDSEESTTEANTLMNELTAEVCAQCPFAGAFEKDGQQIVGAGEGIVWTMVSSGTDEFDDTLLVNFKTKGDQFSTVLRPPKNKKSLGLELPEACTEFADYALGERRMEQGIEYLEGEQARQGLPIAGIDIRLIGPFIKWVVDDAIREERNEMERLSIEERDAKKVLGARVRAWYMRKCNE</sequence>
<dbReference type="InterPro" id="IPR021122">
    <property type="entry name" value="RNA_ligase_dom_REL/Rnl2"/>
</dbReference>